<accession>A0A8H6WY28</accession>
<sequence length="337" mass="38097">MVSYHSDDTDVSWRNGDCSLGVTAQEPIPAPAARANDVNTPLVLASASPRPLHPRRVLSPLLRRRATWPSRAFHPESLYLCGRAISAYASVDPIHRPSRSEFTHPRDPLKSFLTRLPTATPCCPRWLHSAVPRSLTLNPSVTLYPRFARRFGTSPRHDSDQIIDSYKEFKDVGEKRDLLAQRITDITGDICATVLRMEETNYSNQISRLLPDLKKYAELIDTASQFIKKYDNQGSVTHFLGRNPMQDEMDKLQQDLDLFSVRFGNNRLVDLCLQQSMNTKTLDNLYDAVTKEKLENHTLQALGNGFLKIRGLLNGRTIQVFCGLRAPLGQERVLSVQ</sequence>
<proteinExistence type="predicted"/>
<evidence type="ECO:0000313" key="2">
    <source>
        <dbReference type="Proteomes" id="UP000623467"/>
    </source>
</evidence>
<evidence type="ECO:0000313" key="1">
    <source>
        <dbReference type="EMBL" id="KAF7330697.1"/>
    </source>
</evidence>
<dbReference type="EMBL" id="JACAZH010000064">
    <property type="protein sequence ID" value="KAF7330697.1"/>
    <property type="molecule type" value="Genomic_DNA"/>
</dbReference>
<protein>
    <submittedName>
        <fullName evidence="1">Uncharacterized protein</fullName>
    </submittedName>
</protein>
<comment type="caution">
    <text evidence="1">The sequence shown here is derived from an EMBL/GenBank/DDBJ whole genome shotgun (WGS) entry which is preliminary data.</text>
</comment>
<organism evidence="1 2">
    <name type="scientific">Mycena sanguinolenta</name>
    <dbReference type="NCBI Taxonomy" id="230812"/>
    <lineage>
        <taxon>Eukaryota</taxon>
        <taxon>Fungi</taxon>
        <taxon>Dikarya</taxon>
        <taxon>Basidiomycota</taxon>
        <taxon>Agaricomycotina</taxon>
        <taxon>Agaricomycetes</taxon>
        <taxon>Agaricomycetidae</taxon>
        <taxon>Agaricales</taxon>
        <taxon>Marasmiineae</taxon>
        <taxon>Mycenaceae</taxon>
        <taxon>Mycena</taxon>
    </lineage>
</organism>
<dbReference type="GO" id="GO:0007166">
    <property type="term" value="P:cell surface receptor signaling pathway"/>
    <property type="evidence" value="ECO:0007669"/>
    <property type="project" value="InterPro"/>
</dbReference>
<dbReference type="OrthoDB" id="3027700at2759"/>
<dbReference type="InterPro" id="IPR036537">
    <property type="entry name" value="Adaptor_Cbl_N_dom_sf"/>
</dbReference>
<name>A0A8H6WY28_9AGAR</name>
<gene>
    <name evidence="1" type="ORF">MSAN_02447800</name>
</gene>
<dbReference type="Gene3D" id="1.20.930.20">
    <property type="entry name" value="Adaptor protein Cbl, N-terminal domain"/>
    <property type="match status" value="1"/>
</dbReference>
<dbReference type="Proteomes" id="UP000623467">
    <property type="component" value="Unassembled WGS sequence"/>
</dbReference>
<keyword evidence="2" id="KW-1185">Reference proteome</keyword>
<reference evidence="1" key="1">
    <citation type="submission" date="2020-05" db="EMBL/GenBank/DDBJ databases">
        <title>Mycena genomes resolve the evolution of fungal bioluminescence.</title>
        <authorList>
            <person name="Tsai I.J."/>
        </authorList>
    </citation>
    <scope>NUCLEOTIDE SEQUENCE</scope>
    <source>
        <strain evidence="1">160909Yilan</strain>
    </source>
</reference>
<dbReference type="AlphaFoldDB" id="A0A8H6WY28"/>